<name>A0A5B9MAL3_9BACT</name>
<reference evidence="1 2" key="1">
    <citation type="submission" date="2019-02" db="EMBL/GenBank/DDBJ databases">
        <title>Planctomycetal bacteria perform biofilm scaping via a novel small molecule.</title>
        <authorList>
            <person name="Jeske O."/>
            <person name="Boedeker C."/>
            <person name="Wiegand S."/>
            <person name="Breitling P."/>
            <person name="Kallscheuer N."/>
            <person name="Jogler M."/>
            <person name="Rohde M."/>
            <person name="Petersen J."/>
            <person name="Medema M.H."/>
            <person name="Surup F."/>
            <person name="Jogler C."/>
        </authorList>
    </citation>
    <scope>NUCLEOTIDE SEQUENCE [LARGE SCALE GENOMIC DNA]</scope>
    <source>
        <strain evidence="1 2">Mal15</strain>
    </source>
</reference>
<sequence>MQCVVKGRFIGGAIYKPKDTQSGMKYSACVVLEPGEEDKIREVRAEAMADEFGSKTPKGMKDWTLRKGDDEEFEHSYEKLFINPKAGEEKKPALLRRVQGKLEPTEDIYPGCYVHVSVNAFAYSGDSKKGIDPGVTLGLRGLMFWKDGEPLGGGFRESEFEGFESEVDADAFGEEAESLL</sequence>
<dbReference type="AlphaFoldDB" id="A0A5B9MAL3"/>
<evidence type="ECO:0000313" key="1">
    <source>
        <dbReference type="EMBL" id="QEF98178.1"/>
    </source>
</evidence>
<dbReference type="KEGG" id="smam:Mal15_22260"/>
<proteinExistence type="predicted"/>
<dbReference type="Proteomes" id="UP000321353">
    <property type="component" value="Chromosome"/>
</dbReference>
<organism evidence="1 2">
    <name type="scientific">Stieleria maiorica</name>
    <dbReference type="NCBI Taxonomy" id="2795974"/>
    <lineage>
        <taxon>Bacteria</taxon>
        <taxon>Pseudomonadati</taxon>
        <taxon>Planctomycetota</taxon>
        <taxon>Planctomycetia</taxon>
        <taxon>Pirellulales</taxon>
        <taxon>Pirellulaceae</taxon>
        <taxon>Stieleria</taxon>
    </lineage>
</organism>
<dbReference type="RefSeq" id="WP_147867738.1">
    <property type="nucleotide sequence ID" value="NZ_CP036264.1"/>
</dbReference>
<protein>
    <recommendedName>
        <fullName evidence="3">DUF2815 family protein</fullName>
    </recommendedName>
</protein>
<dbReference type="InterPro" id="IPR022595">
    <property type="entry name" value="Enc34_ssDNA-bd"/>
</dbReference>
<gene>
    <name evidence="1" type="ORF">Mal15_22260</name>
</gene>
<dbReference type="InterPro" id="IPR012340">
    <property type="entry name" value="NA-bd_OB-fold"/>
</dbReference>
<accession>A0A5B9MAL3</accession>
<keyword evidence="2" id="KW-1185">Reference proteome</keyword>
<dbReference type="Gene3D" id="2.40.50.140">
    <property type="entry name" value="Nucleic acid-binding proteins"/>
    <property type="match status" value="1"/>
</dbReference>
<dbReference type="Pfam" id="PF10991">
    <property type="entry name" value="Enc34_ssDNA-bd"/>
    <property type="match status" value="1"/>
</dbReference>
<dbReference type="SUPFAM" id="SSF50249">
    <property type="entry name" value="Nucleic acid-binding proteins"/>
    <property type="match status" value="1"/>
</dbReference>
<dbReference type="EMBL" id="CP036264">
    <property type="protein sequence ID" value="QEF98178.1"/>
    <property type="molecule type" value="Genomic_DNA"/>
</dbReference>
<evidence type="ECO:0000313" key="2">
    <source>
        <dbReference type="Proteomes" id="UP000321353"/>
    </source>
</evidence>
<evidence type="ECO:0008006" key="3">
    <source>
        <dbReference type="Google" id="ProtNLM"/>
    </source>
</evidence>